<dbReference type="STRING" id="1579316.RC74_01315"/>
<evidence type="ECO:0000313" key="1">
    <source>
        <dbReference type="EMBL" id="AML50094.1"/>
    </source>
</evidence>
<gene>
    <name evidence="1" type="ORF">RC74_01315</name>
</gene>
<reference evidence="1 2" key="1">
    <citation type="submission" date="2016-02" db="EMBL/GenBank/DDBJ databases">
        <title>Complete genome sequence of Halocynthiibacter arcticus PAMC 20958t from arctic marine sediment.</title>
        <authorList>
            <person name="Lee Y.M."/>
            <person name="Baek K."/>
            <person name="Lee H.K."/>
            <person name="Shin S.C."/>
        </authorList>
    </citation>
    <scope>NUCLEOTIDE SEQUENCE [LARGE SCALE GENOMIC DNA]</scope>
    <source>
        <strain evidence="1">PAMC 20958</strain>
    </source>
</reference>
<protein>
    <submittedName>
        <fullName evidence="1">Lysophospholipase</fullName>
    </submittedName>
</protein>
<dbReference type="AlphaFoldDB" id="A0A126UVN5"/>
<dbReference type="PIRSF" id="PIRSF032025">
    <property type="entry name" value="UCP032025"/>
    <property type="match status" value="1"/>
</dbReference>
<organism evidence="1 2">
    <name type="scientific">Falsihalocynthiibacter arcticus</name>
    <dbReference type="NCBI Taxonomy" id="1579316"/>
    <lineage>
        <taxon>Bacteria</taxon>
        <taxon>Pseudomonadati</taxon>
        <taxon>Pseudomonadota</taxon>
        <taxon>Alphaproteobacteria</taxon>
        <taxon>Rhodobacterales</taxon>
        <taxon>Roseobacteraceae</taxon>
        <taxon>Falsihalocynthiibacter</taxon>
    </lineage>
</organism>
<dbReference type="EMBL" id="CP014327">
    <property type="protein sequence ID" value="AML50094.1"/>
    <property type="molecule type" value="Genomic_DNA"/>
</dbReference>
<dbReference type="OrthoDB" id="9798292at2"/>
<proteinExistence type="predicted"/>
<keyword evidence="2" id="KW-1185">Reference proteome</keyword>
<dbReference type="Proteomes" id="UP000070371">
    <property type="component" value="Chromosome"/>
</dbReference>
<dbReference type="KEGG" id="hat:RC74_01315"/>
<dbReference type="Pfam" id="PF07370">
    <property type="entry name" value="DUF1489"/>
    <property type="match status" value="1"/>
</dbReference>
<evidence type="ECO:0000313" key="2">
    <source>
        <dbReference type="Proteomes" id="UP000070371"/>
    </source>
</evidence>
<accession>A0A126UVN5</accession>
<sequence>MTIHLVKLCVGIESFEHLQSFREARATSPESPSQHVTRMWPKREPELLEGGSLYWVIKGVIQARQRIHSLEEKIGEDGIRRCAILMEPALIRTQPATRRAFQGWRYLKPEDAPADLFRSTRAEDELPAHLAAALGEIGVL</sequence>
<dbReference type="RefSeq" id="WP_039004419.1">
    <property type="nucleotide sequence ID" value="NZ_CP014327.1"/>
</dbReference>
<dbReference type="InterPro" id="IPR008320">
    <property type="entry name" value="UCP032025"/>
</dbReference>
<name>A0A126UVN5_9RHOB</name>